<sequence length="333" mass="37123">MANPNVLVTGASGHLGYALMLDLQNHGFRPIGLDIIKSENTELVGNIADRAFVANTFATYPSLRFVLHTATLHKPHVGSHTKEAFIETNIKGTLVLLEEASRTNHIEGFIYTSTTSTFGAALAPAPGQPAAWIDELVTPIPKNIYGTTKIAAEDMCYLIHAETKMPVLVLKTSRFFPEQDDNETSRNAFDDDNLKVCELMYRRVDVADVVGAHVCAMRRAKAIGWGKYIISAPPPFQRDQATLDGLNSHAADVIDRVRPQQYKDLVSRGWRIPERLDRVYDSSKAIRDLQWSPEYTFERAVEHVAENKEWRSALSIQVGKRGYHATPTGIYTS</sequence>
<dbReference type="Gene3D" id="3.40.50.720">
    <property type="entry name" value="NAD(P)-binding Rossmann-like Domain"/>
    <property type="match status" value="1"/>
</dbReference>
<organism evidence="3 4">
    <name type="scientific">Acrodontium crateriforme</name>
    <dbReference type="NCBI Taxonomy" id="150365"/>
    <lineage>
        <taxon>Eukaryota</taxon>
        <taxon>Fungi</taxon>
        <taxon>Dikarya</taxon>
        <taxon>Ascomycota</taxon>
        <taxon>Pezizomycotina</taxon>
        <taxon>Dothideomycetes</taxon>
        <taxon>Dothideomycetidae</taxon>
        <taxon>Mycosphaerellales</taxon>
        <taxon>Teratosphaeriaceae</taxon>
        <taxon>Acrodontium</taxon>
    </lineage>
</organism>
<dbReference type="InterPro" id="IPR036291">
    <property type="entry name" value="NAD(P)-bd_dom_sf"/>
</dbReference>
<accession>A0AAQ3R7H5</accession>
<evidence type="ECO:0000256" key="1">
    <source>
        <dbReference type="ARBA" id="ARBA00007637"/>
    </source>
</evidence>
<dbReference type="Proteomes" id="UP001303373">
    <property type="component" value="Chromosome 4"/>
</dbReference>
<reference evidence="3 4" key="1">
    <citation type="submission" date="2023-11" db="EMBL/GenBank/DDBJ databases">
        <title>An acidophilic fungus is an integral part of prey digestion in a carnivorous sundew plant.</title>
        <authorList>
            <person name="Tsai I.J."/>
        </authorList>
    </citation>
    <scope>NUCLEOTIDE SEQUENCE [LARGE SCALE GENOMIC DNA]</scope>
    <source>
        <strain evidence="3">169a</strain>
    </source>
</reference>
<keyword evidence="4" id="KW-1185">Reference proteome</keyword>
<dbReference type="EMBL" id="CP138583">
    <property type="protein sequence ID" value="WPH00659.1"/>
    <property type="molecule type" value="Genomic_DNA"/>
</dbReference>
<dbReference type="Pfam" id="PF01370">
    <property type="entry name" value="Epimerase"/>
    <property type="match status" value="1"/>
</dbReference>
<feature type="domain" description="NAD-dependent epimerase/dehydratase" evidence="2">
    <location>
        <begin position="6"/>
        <end position="219"/>
    </location>
</feature>
<name>A0AAQ3R7H5_9PEZI</name>
<evidence type="ECO:0000313" key="3">
    <source>
        <dbReference type="EMBL" id="WPH00659.1"/>
    </source>
</evidence>
<dbReference type="InterPro" id="IPR001509">
    <property type="entry name" value="Epimerase_deHydtase"/>
</dbReference>
<protein>
    <recommendedName>
        <fullName evidence="2">NAD-dependent epimerase/dehydratase domain-containing protein</fullName>
    </recommendedName>
</protein>
<evidence type="ECO:0000259" key="2">
    <source>
        <dbReference type="Pfam" id="PF01370"/>
    </source>
</evidence>
<dbReference type="SUPFAM" id="SSF51735">
    <property type="entry name" value="NAD(P)-binding Rossmann-fold domains"/>
    <property type="match status" value="1"/>
</dbReference>
<evidence type="ECO:0000313" key="4">
    <source>
        <dbReference type="Proteomes" id="UP001303373"/>
    </source>
</evidence>
<proteinExistence type="inferred from homology"/>
<dbReference type="PANTHER" id="PTHR43000">
    <property type="entry name" value="DTDP-D-GLUCOSE 4,6-DEHYDRATASE-RELATED"/>
    <property type="match status" value="1"/>
</dbReference>
<dbReference type="AlphaFoldDB" id="A0AAQ3R7H5"/>
<gene>
    <name evidence="3" type="ORF">R9X50_00348900</name>
</gene>
<comment type="similarity">
    <text evidence="1">Belongs to the NAD(P)-dependent epimerase/dehydratase family.</text>
</comment>